<keyword evidence="2" id="KW-1185">Reference proteome</keyword>
<dbReference type="Proteomes" id="UP000276133">
    <property type="component" value="Unassembled WGS sequence"/>
</dbReference>
<name>A0A3M7PJZ4_BRAPC</name>
<sequence>MNLIEIDYLNDNQIKTKRKRTTLMKNLSIELKSFLKRLSIRSILRIGTKDFEFNFFSLTLKAAIFLPKRLSKPTEPLWVRWLEKSLSILHTFAKSSNSTCKQLKFNI</sequence>
<proteinExistence type="predicted"/>
<evidence type="ECO:0000313" key="1">
    <source>
        <dbReference type="EMBL" id="RMZ99034.1"/>
    </source>
</evidence>
<organism evidence="1 2">
    <name type="scientific">Brachionus plicatilis</name>
    <name type="common">Marine rotifer</name>
    <name type="synonym">Brachionus muelleri</name>
    <dbReference type="NCBI Taxonomy" id="10195"/>
    <lineage>
        <taxon>Eukaryota</taxon>
        <taxon>Metazoa</taxon>
        <taxon>Spiralia</taxon>
        <taxon>Gnathifera</taxon>
        <taxon>Rotifera</taxon>
        <taxon>Eurotatoria</taxon>
        <taxon>Monogononta</taxon>
        <taxon>Pseudotrocha</taxon>
        <taxon>Ploima</taxon>
        <taxon>Brachionidae</taxon>
        <taxon>Brachionus</taxon>
    </lineage>
</organism>
<dbReference type="EMBL" id="REGN01010439">
    <property type="protein sequence ID" value="RMZ99034.1"/>
    <property type="molecule type" value="Genomic_DNA"/>
</dbReference>
<gene>
    <name evidence="1" type="ORF">BpHYR1_012550</name>
</gene>
<comment type="caution">
    <text evidence="1">The sequence shown here is derived from an EMBL/GenBank/DDBJ whole genome shotgun (WGS) entry which is preliminary data.</text>
</comment>
<protein>
    <submittedName>
        <fullName evidence="1">Uncharacterized protein</fullName>
    </submittedName>
</protein>
<reference evidence="1 2" key="1">
    <citation type="journal article" date="2018" name="Sci. Rep.">
        <title>Genomic signatures of local adaptation to the degree of environmental predictability in rotifers.</title>
        <authorList>
            <person name="Franch-Gras L."/>
            <person name="Hahn C."/>
            <person name="Garcia-Roger E.M."/>
            <person name="Carmona M.J."/>
            <person name="Serra M."/>
            <person name="Gomez A."/>
        </authorList>
    </citation>
    <scope>NUCLEOTIDE SEQUENCE [LARGE SCALE GENOMIC DNA]</scope>
    <source>
        <strain evidence="1">HYR1</strain>
    </source>
</reference>
<dbReference type="AlphaFoldDB" id="A0A3M7PJZ4"/>
<evidence type="ECO:0000313" key="2">
    <source>
        <dbReference type="Proteomes" id="UP000276133"/>
    </source>
</evidence>
<accession>A0A3M7PJZ4</accession>